<dbReference type="Proteomes" id="UP000634139">
    <property type="component" value="Unassembled WGS sequence"/>
</dbReference>
<gene>
    <name evidence="1" type="ORF">GCM10011617_31560</name>
</gene>
<reference evidence="1" key="2">
    <citation type="submission" date="2020-09" db="EMBL/GenBank/DDBJ databases">
        <authorList>
            <person name="Sun Q."/>
            <person name="Kim S."/>
        </authorList>
    </citation>
    <scope>NUCLEOTIDE SEQUENCE</scope>
    <source>
        <strain evidence="1">KCTC 32422</strain>
    </source>
</reference>
<comment type="caution">
    <text evidence="1">The sequence shown here is derived from an EMBL/GenBank/DDBJ whole genome shotgun (WGS) entry which is preliminary data.</text>
</comment>
<keyword evidence="2" id="KW-1185">Reference proteome</keyword>
<sequence length="162" mass="18496">MTKTRRKRKVTPRPVYSLKAEIQAAWPTYYVVDEPERRLDETFVRLKCVIVETSATLEQHRGEEIEIRLACERFLPDVSQSAQRAQLSLILRKNLRSMVAYLPPDAIWALPGIIASKAITHVQVDCDELYRGVATGLSIYLSTLAEMHSLEARFVEGRPRDA</sequence>
<dbReference type="AlphaFoldDB" id="A0A918RUA1"/>
<organism evidence="1 2">
    <name type="scientific">Novosphingobium arvoryzae</name>
    <dbReference type="NCBI Taxonomy" id="1256514"/>
    <lineage>
        <taxon>Bacteria</taxon>
        <taxon>Pseudomonadati</taxon>
        <taxon>Pseudomonadota</taxon>
        <taxon>Alphaproteobacteria</taxon>
        <taxon>Sphingomonadales</taxon>
        <taxon>Sphingomonadaceae</taxon>
        <taxon>Novosphingobium</taxon>
    </lineage>
</organism>
<evidence type="ECO:0000313" key="2">
    <source>
        <dbReference type="Proteomes" id="UP000634139"/>
    </source>
</evidence>
<reference evidence="1" key="1">
    <citation type="journal article" date="2014" name="Int. J. Syst. Evol. Microbiol.">
        <title>Complete genome sequence of Corynebacterium casei LMG S-19264T (=DSM 44701T), isolated from a smear-ripened cheese.</title>
        <authorList>
            <consortium name="US DOE Joint Genome Institute (JGI-PGF)"/>
            <person name="Walter F."/>
            <person name="Albersmeier A."/>
            <person name="Kalinowski J."/>
            <person name="Ruckert C."/>
        </authorList>
    </citation>
    <scope>NUCLEOTIDE SEQUENCE</scope>
    <source>
        <strain evidence="1">KCTC 32422</strain>
    </source>
</reference>
<dbReference type="EMBL" id="BMZD01000016">
    <property type="protein sequence ID" value="GHA08827.1"/>
    <property type="molecule type" value="Genomic_DNA"/>
</dbReference>
<proteinExistence type="predicted"/>
<accession>A0A918RUA1</accession>
<dbReference type="RefSeq" id="WP_189543305.1">
    <property type="nucleotide sequence ID" value="NZ_BMZD01000016.1"/>
</dbReference>
<name>A0A918RUA1_9SPHN</name>
<protein>
    <submittedName>
        <fullName evidence="1">Uncharacterized protein</fullName>
    </submittedName>
</protein>
<evidence type="ECO:0000313" key="1">
    <source>
        <dbReference type="EMBL" id="GHA08827.1"/>
    </source>
</evidence>